<dbReference type="AlphaFoldDB" id="A0AAN9GL56"/>
<protein>
    <recommendedName>
        <fullName evidence="4">BLUF domain-containing protein</fullName>
    </recommendedName>
</protein>
<feature type="compositionally biased region" description="Basic and acidic residues" evidence="1">
    <location>
        <begin position="27"/>
        <end position="38"/>
    </location>
</feature>
<evidence type="ECO:0008006" key="4">
    <source>
        <dbReference type="Google" id="ProtNLM"/>
    </source>
</evidence>
<dbReference type="Proteomes" id="UP001374579">
    <property type="component" value="Unassembled WGS sequence"/>
</dbReference>
<name>A0AAN9GL56_9CAEN</name>
<evidence type="ECO:0000256" key="1">
    <source>
        <dbReference type="SAM" id="MobiDB-lite"/>
    </source>
</evidence>
<dbReference type="Pfam" id="PF24787">
    <property type="entry name" value="TEX47"/>
    <property type="match status" value="1"/>
</dbReference>
<dbReference type="PANTHER" id="PTHR34035">
    <property type="entry name" value="TESTIS-EXPRESSED PROTEIN 47"/>
    <property type="match status" value="1"/>
</dbReference>
<feature type="region of interest" description="Disordered" evidence="1">
    <location>
        <begin position="1"/>
        <end position="54"/>
    </location>
</feature>
<sequence>MASMDVSEANMESDLDNQLTDGAEGTDVEKPAEQIEKPKIKRHRSRRPSKKKERTFDWPKKSLYEAIYVDSNGGEKNLIHRVFVLSKIEEGVSNRTEVGNRFDSFLKRMKNDYQTEPITGLMLIYMKHIVHVMECSADMITELARELVSLEEDHEIESLLAKSKILVISHDIPQRQYQGWCFRTLDIVEPGLEAYEATDTTENLTVDLLSQLLRLGSFLAKQPKLNLKSTMDSLHDKVPELLPQQAIVHFLLEDNDPCIMTPQEYVNIHDRPFDITLDSDLVWPLPTRLFPYN</sequence>
<dbReference type="InterPro" id="IPR055308">
    <property type="entry name" value="TEX47-like"/>
</dbReference>
<reference evidence="2 3" key="1">
    <citation type="submission" date="2024-02" db="EMBL/GenBank/DDBJ databases">
        <title>Chromosome-scale genome assembly of the rough periwinkle Littorina saxatilis.</title>
        <authorList>
            <person name="De Jode A."/>
            <person name="Faria R."/>
            <person name="Formenti G."/>
            <person name="Sims Y."/>
            <person name="Smith T.P."/>
            <person name="Tracey A."/>
            <person name="Wood J.M.D."/>
            <person name="Zagrodzka Z.B."/>
            <person name="Johannesson K."/>
            <person name="Butlin R.K."/>
            <person name="Leder E.H."/>
        </authorList>
    </citation>
    <scope>NUCLEOTIDE SEQUENCE [LARGE SCALE GENOMIC DNA]</scope>
    <source>
        <strain evidence="2">Snail1</strain>
        <tissue evidence="2">Muscle</tissue>
    </source>
</reference>
<keyword evidence="3" id="KW-1185">Reference proteome</keyword>
<comment type="caution">
    <text evidence="2">The sequence shown here is derived from an EMBL/GenBank/DDBJ whole genome shotgun (WGS) entry which is preliminary data.</text>
</comment>
<proteinExistence type="predicted"/>
<evidence type="ECO:0000313" key="2">
    <source>
        <dbReference type="EMBL" id="KAK7112773.1"/>
    </source>
</evidence>
<gene>
    <name evidence="2" type="ORF">V1264_012167</name>
</gene>
<evidence type="ECO:0000313" key="3">
    <source>
        <dbReference type="Proteomes" id="UP001374579"/>
    </source>
</evidence>
<dbReference type="EMBL" id="JBAMIC010000002">
    <property type="protein sequence ID" value="KAK7112773.1"/>
    <property type="molecule type" value="Genomic_DNA"/>
</dbReference>
<accession>A0AAN9GL56</accession>
<feature type="compositionally biased region" description="Basic residues" evidence="1">
    <location>
        <begin position="39"/>
        <end position="53"/>
    </location>
</feature>
<dbReference type="PANTHER" id="PTHR34035:SF1">
    <property type="entry name" value="TESTIS-EXPRESSED PROTEIN 47"/>
    <property type="match status" value="1"/>
</dbReference>
<organism evidence="2 3">
    <name type="scientific">Littorina saxatilis</name>
    <dbReference type="NCBI Taxonomy" id="31220"/>
    <lineage>
        <taxon>Eukaryota</taxon>
        <taxon>Metazoa</taxon>
        <taxon>Spiralia</taxon>
        <taxon>Lophotrochozoa</taxon>
        <taxon>Mollusca</taxon>
        <taxon>Gastropoda</taxon>
        <taxon>Caenogastropoda</taxon>
        <taxon>Littorinimorpha</taxon>
        <taxon>Littorinoidea</taxon>
        <taxon>Littorinidae</taxon>
        <taxon>Littorina</taxon>
    </lineage>
</organism>